<dbReference type="PANTHER" id="PTHR35936:SF19">
    <property type="entry name" value="AMINO-ACID-BINDING PROTEIN YXEM-RELATED"/>
    <property type="match status" value="1"/>
</dbReference>
<keyword evidence="1" id="KW-0732">Signal</keyword>
<organism evidence="3 4">
    <name type="scientific">Rotaria sordida</name>
    <dbReference type="NCBI Taxonomy" id="392033"/>
    <lineage>
        <taxon>Eukaryota</taxon>
        <taxon>Metazoa</taxon>
        <taxon>Spiralia</taxon>
        <taxon>Gnathifera</taxon>
        <taxon>Rotifera</taxon>
        <taxon>Eurotatoria</taxon>
        <taxon>Bdelloidea</taxon>
        <taxon>Philodinida</taxon>
        <taxon>Philodinidae</taxon>
        <taxon>Rotaria</taxon>
    </lineage>
</organism>
<evidence type="ECO:0000256" key="1">
    <source>
        <dbReference type="ARBA" id="ARBA00022729"/>
    </source>
</evidence>
<name>A0A813VB83_9BILA</name>
<evidence type="ECO:0000259" key="2">
    <source>
        <dbReference type="SMART" id="SM00062"/>
    </source>
</evidence>
<comment type="caution">
    <text evidence="3">The sequence shown here is derived from an EMBL/GenBank/DDBJ whole genome shotgun (WGS) entry which is preliminary data.</text>
</comment>
<evidence type="ECO:0000313" key="3">
    <source>
        <dbReference type="EMBL" id="CAF0842811.1"/>
    </source>
</evidence>
<feature type="domain" description="Solute-binding protein family 3/N-terminal" evidence="2">
    <location>
        <begin position="11"/>
        <end position="226"/>
    </location>
</feature>
<dbReference type="InterPro" id="IPR001638">
    <property type="entry name" value="Solute-binding_3/MltF_N"/>
</dbReference>
<dbReference type="SMART" id="SM00062">
    <property type="entry name" value="PBPb"/>
    <property type="match status" value="1"/>
</dbReference>
<reference evidence="3" key="1">
    <citation type="submission" date="2021-02" db="EMBL/GenBank/DDBJ databases">
        <authorList>
            <person name="Nowell W R."/>
        </authorList>
    </citation>
    <scope>NUCLEOTIDE SEQUENCE</scope>
</reference>
<keyword evidence="4" id="KW-1185">Reference proteome</keyword>
<dbReference type="Proteomes" id="UP000663870">
    <property type="component" value="Unassembled WGS sequence"/>
</dbReference>
<dbReference type="EMBL" id="CAJNOL010000098">
    <property type="protein sequence ID" value="CAF0842811.1"/>
    <property type="molecule type" value="Genomic_DNA"/>
</dbReference>
<proteinExistence type="predicted"/>
<dbReference type="Gene3D" id="3.40.190.10">
    <property type="entry name" value="Periplasmic binding protein-like II"/>
    <property type="match status" value="2"/>
</dbReference>
<evidence type="ECO:0000313" key="4">
    <source>
        <dbReference type="Proteomes" id="UP000663870"/>
    </source>
</evidence>
<dbReference type="PANTHER" id="PTHR35936">
    <property type="entry name" value="MEMBRANE-BOUND LYTIC MUREIN TRANSGLYCOSYLASE F"/>
    <property type="match status" value="1"/>
</dbReference>
<dbReference type="Pfam" id="PF00497">
    <property type="entry name" value="SBP_bac_3"/>
    <property type="match status" value="1"/>
</dbReference>
<accession>A0A813VB83</accession>
<dbReference type="SUPFAM" id="SSF53850">
    <property type="entry name" value="Periplasmic binding protein-like II"/>
    <property type="match status" value="1"/>
</dbReference>
<protein>
    <recommendedName>
        <fullName evidence="2">Solute-binding protein family 3/N-terminal domain-containing protein</fullName>
    </recommendedName>
</protein>
<gene>
    <name evidence="3" type="ORF">JXQ802_LOCUS6275</name>
</gene>
<dbReference type="CDD" id="cd13530">
    <property type="entry name" value="PBP2_peptides_like"/>
    <property type="match status" value="1"/>
</dbReference>
<sequence>MTQFHLIKPGTLTVGTYTGFAPVTWRDDDGTARGRDIDLLRAFADKWNLNIVFHFFPFEQLWQRPGNNEIDIATGGITPLESRKTPGVVWSKPYYTVQRSLLIRATDREQYKTMSDFSGKKIVVTTGSTAQLDTEQRKPTNACIIYYDGNQAEIVSQLLDGTIDAFAEGDICSNYLATTCYPDQLAVTDVHPMNEPEHFVFAVREASGDHLLNALNTFIFDHCNDY</sequence>
<dbReference type="AlphaFoldDB" id="A0A813VB83"/>